<organism evidence="2 3">
    <name type="scientific">Angiostrongylus cantonensis</name>
    <name type="common">Rat lungworm</name>
    <dbReference type="NCBI Taxonomy" id="6313"/>
    <lineage>
        <taxon>Eukaryota</taxon>
        <taxon>Metazoa</taxon>
        <taxon>Ecdysozoa</taxon>
        <taxon>Nematoda</taxon>
        <taxon>Chromadorea</taxon>
        <taxon>Rhabditida</taxon>
        <taxon>Rhabditina</taxon>
        <taxon>Rhabditomorpha</taxon>
        <taxon>Strongyloidea</taxon>
        <taxon>Metastrongylidae</taxon>
        <taxon>Angiostrongylus</taxon>
    </lineage>
</organism>
<accession>A0A158P812</accession>
<sequence length="162" mass="18755">MFENKLKHDIFQGGMHDSNVYLNKNGDLSELELQHNVRFNVDSETSMEKKYYKSFATQCSQAVRNSQTQYAAIWMTDESAQTETCMKDSKNQAYEAEFESERKRRLIDIGVQTGVLARVQHMYIKEGIERMNQVPNLRARFEGTKASLPGDRERARSSSSER</sequence>
<name>A0A158P812_ANGCA</name>
<keyword evidence="2" id="KW-1185">Reference proteome</keyword>
<dbReference type="AlphaFoldDB" id="A0A158P812"/>
<protein>
    <submittedName>
        <fullName evidence="3">YqaJ domain-containing protein</fullName>
    </submittedName>
</protein>
<dbReference type="Proteomes" id="UP000035642">
    <property type="component" value="Unassembled WGS sequence"/>
</dbReference>
<feature type="compositionally biased region" description="Basic and acidic residues" evidence="1">
    <location>
        <begin position="150"/>
        <end position="162"/>
    </location>
</feature>
<reference evidence="3" key="2">
    <citation type="submission" date="2016-04" db="UniProtKB">
        <authorList>
            <consortium name="WormBaseParasite"/>
        </authorList>
    </citation>
    <scope>IDENTIFICATION</scope>
</reference>
<evidence type="ECO:0000256" key="1">
    <source>
        <dbReference type="SAM" id="MobiDB-lite"/>
    </source>
</evidence>
<dbReference type="WBParaSite" id="ACAC_0000345701-mRNA-1">
    <property type="protein sequence ID" value="ACAC_0000345701-mRNA-1"/>
    <property type="gene ID" value="ACAC_0000345701"/>
</dbReference>
<evidence type="ECO:0000313" key="2">
    <source>
        <dbReference type="Proteomes" id="UP000035642"/>
    </source>
</evidence>
<proteinExistence type="predicted"/>
<feature type="region of interest" description="Disordered" evidence="1">
    <location>
        <begin position="141"/>
        <end position="162"/>
    </location>
</feature>
<evidence type="ECO:0000313" key="3">
    <source>
        <dbReference type="WBParaSite" id="ACAC_0000345701-mRNA-1"/>
    </source>
</evidence>
<reference evidence="2" key="1">
    <citation type="submission" date="2012-09" db="EMBL/GenBank/DDBJ databases">
        <authorList>
            <person name="Martin A.A."/>
        </authorList>
    </citation>
    <scope>NUCLEOTIDE SEQUENCE</scope>
</reference>